<evidence type="ECO:0000259" key="1">
    <source>
        <dbReference type="SMART" id="SM01001"/>
    </source>
</evidence>
<dbReference type="GO" id="GO:0016787">
    <property type="term" value="F:hydrolase activity"/>
    <property type="evidence" value="ECO:0007669"/>
    <property type="project" value="InterPro"/>
</dbReference>
<protein>
    <submittedName>
        <fullName evidence="2">1-(5-phosphoribosyl)-5-amino-4-imidazole-carboxyl ate carboxylase</fullName>
    </submittedName>
</protein>
<feature type="domain" description="PurE" evidence="1">
    <location>
        <begin position="121"/>
        <end position="250"/>
    </location>
</feature>
<dbReference type="SMART" id="SM01001">
    <property type="entry name" value="AIRC"/>
    <property type="match status" value="1"/>
</dbReference>
<proteinExistence type="predicted"/>
<dbReference type="GO" id="GO:0006189">
    <property type="term" value="P:'de novo' IMP biosynthetic process"/>
    <property type="evidence" value="ECO:0007669"/>
    <property type="project" value="InterPro"/>
</dbReference>
<dbReference type="InterPro" id="IPR039476">
    <property type="entry name" value="P2CMN_synthase_LarB"/>
</dbReference>
<name>A0A8D5JPV6_9BACT</name>
<evidence type="ECO:0000313" key="2">
    <source>
        <dbReference type="EMBL" id="BCL59361.1"/>
    </source>
</evidence>
<dbReference type="InterPro" id="IPR000031">
    <property type="entry name" value="PurE_dom"/>
</dbReference>
<dbReference type="NCBIfam" id="NF033503">
    <property type="entry name" value="LarB"/>
    <property type="match status" value="1"/>
</dbReference>
<dbReference type="KEGG" id="dbk:DGMP_00540"/>
<dbReference type="EMBL" id="AP024086">
    <property type="protein sequence ID" value="BCL59361.1"/>
    <property type="molecule type" value="Genomic_DNA"/>
</dbReference>
<keyword evidence="3" id="KW-1185">Reference proteome</keyword>
<evidence type="ECO:0000313" key="3">
    <source>
        <dbReference type="Proteomes" id="UP000826725"/>
    </source>
</evidence>
<dbReference type="RefSeq" id="WP_228855595.1">
    <property type="nucleotide sequence ID" value="NZ_AP024086.1"/>
</dbReference>
<dbReference type="AlphaFoldDB" id="A0A8D5JPV6"/>
<dbReference type="Proteomes" id="UP000826725">
    <property type="component" value="Chromosome"/>
</dbReference>
<organism evidence="2 3">
    <name type="scientific">Desulfomarina profundi</name>
    <dbReference type="NCBI Taxonomy" id="2772557"/>
    <lineage>
        <taxon>Bacteria</taxon>
        <taxon>Pseudomonadati</taxon>
        <taxon>Thermodesulfobacteriota</taxon>
        <taxon>Desulfobulbia</taxon>
        <taxon>Desulfobulbales</taxon>
        <taxon>Desulfobulbaceae</taxon>
        <taxon>Desulfomarina</taxon>
    </lineage>
</organism>
<accession>A0A8D5JPV6</accession>
<gene>
    <name evidence="2" type="ORF">DGMP_00540</name>
</gene>
<reference evidence="2" key="1">
    <citation type="submission" date="2020-09" db="EMBL/GenBank/DDBJ databases">
        <title>Desulfogranum mesoprofundum gen. nov., sp. nov., a novel mesophilic, sulfate-reducing chemolithoautotroph isolated from a deep-sea hydrothermal vent chimney in the Suiyo Seamount.</title>
        <authorList>
            <person name="Hashimoto Y."/>
            <person name="Nakagawa S."/>
        </authorList>
    </citation>
    <scope>NUCLEOTIDE SEQUENCE</scope>
    <source>
        <strain evidence="2">KT2</strain>
    </source>
</reference>
<dbReference type="PANTHER" id="PTHR43064:SF1">
    <property type="entry name" value="SLL1489 PROTEIN"/>
    <property type="match status" value="1"/>
</dbReference>
<dbReference type="Pfam" id="PF00731">
    <property type="entry name" value="AIRC"/>
    <property type="match status" value="1"/>
</dbReference>
<dbReference type="PANTHER" id="PTHR43064">
    <property type="entry name" value="PHOSPHORIBOSYLAMINOIMIDAZOLE CARBOXYLASE-RELATED"/>
    <property type="match status" value="1"/>
</dbReference>
<sequence length="250" mass="26317">MNRQILTTLLTDLKNGTLSLEETVNRLSTFPAETLDNACLDHQRTLRTGIPEVIFGAGKTPEQIISIASAFLKQNTILLATRVNEEKAAIVTEALPSLTYYQEAHMLTCNEQRESPDNYRGYTAIISAGTSDIPVAEEARITLSTLGHPVKTLYDAGVAGLHRILNHSSLLSAAEVIIVAAGMEGALPSVIGGLVSRPVIAVPTSIGYGASFSGIAALLGMLNSCAPGVAVVNIDNGFGAACMAEAINRI</sequence>